<dbReference type="OrthoDB" id="556081at2"/>
<comment type="caution">
    <text evidence="1">The sequence shown here is derived from an EMBL/GenBank/DDBJ whole genome shotgun (WGS) entry which is preliminary data.</text>
</comment>
<accession>A0A5C6ED14</accession>
<evidence type="ECO:0000313" key="1">
    <source>
        <dbReference type="EMBL" id="TWU45099.1"/>
    </source>
</evidence>
<evidence type="ECO:0008006" key="3">
    <source>
        <dbReference type="Google" id="ProtNLM"/>
    </source>
</evidence>
<gene>
    <name evidence="1" type="ORF">Q31b_02700</name>
</gene>
<dbReference type="EMBL" id="SJPY01000001">
    <property type="protein sequence ID" value="TWU45099.1"/>
    <property type="molecule type" value="Genomic_DNA"/>
</dbReference>
<organism evidence="1 2">
    <name type="scientific">Novipirellula aureliae</name>
    <dbReference type="NCBI Taxonomy" id="2527966"/>
    <lineage>
        <taxon>Bacteria</taxon>
        <taxon>Pseudomonadati</taxon>
        <taxon>Planctomycetota</taxon>
        <taxon>Planctomycetia</taxon>
        <taxon>Pirellulales</taxon>
        <taxon>Pirellulaceae</taxon>
        <taxon>Novipirellula</taxon>
    </lineage>
</organism>
<dbReference type="RefSeq" id="WP_146597870.1">
    <property type="nucleotide sequence ID" value="NZ_SJPY01000001.1"/>
</dbReference>
<reference evidence="1 2" key="1">
    <citation type="submission" date="2019-02" db="EMBL/GenBank/DDBJ databases">
        <title>Deep-cultivation of Planctomycetes and their phenomic and genomic characterization uncovers novel biology.</title>
        <authorList>
            <person name="Wiegand S."/>
            <person name="Jogler M."/>
            <person name="Boedeker C."/>
            <person name="Pinto D."/>
            <person name="Vollmers J."/>
            <person name="Rivas-Marin E."/>
            <person name="Kohn T."/>
            <person name="Peeters S.H."/>
            <person name="Heuer A."/>
            <person name="Rast P."/>
            <person name="Oberbeckmann S."/>
            <person name="Bunk B."/>
            <person name="Jeske O."/>
            <person name="Meyerdierks A."/>
            <person name="Storesund J.E."/>
            <person name="Kallscheuer N."/>
            <person name="Luecker S."/>
            <person name="Lage O.M."/>
            <person name="Pohl T."/>
            <person name="Merkel B.J."/>
            <person name="Hornburger P."/>
            <person name="Mueller R.-W."/>
            <person name="Bruemmer F."/>
            <person name="Labrenz M."/>
            <person name="Spormann A.M."/>
            <person name="Op Den Camp H."/>
            <person name="Overmann J."/>
            <person name="Amann R."/>
            <person name="Jetten M.S.M."/>
            <person name="Mascher T."/>
            <person name="Medema M.H."/>
            <person name="Devos D.P."/>
            <person name="Kaster A.-K."/>
            <person name="Ovreas L."/>
            <person name="Rohde M."/>
            <person name="Galperin M.Y."/>
            <person name="Jogler C."/>
        </authorList>
    </citation>
    <scope>NUCLEOTIDE SEQUENCE [LARGE SCALE GENOMIC DNA]</scope>
    <source>
        <strain evidence="1 2">Q31b</strain>
    </source>
</reference>
<proteinExistence type="predicted"/>
<sequence>MKSYYMFVASLPPLPSEFDAGPIPITASTLGDRLSLLDDQDRHVLDQLADFFRWDRQPVDRSDAEVIEKHQQLRKEVHNPLVRKLIHHRFQMRTLVAAVRCQRDGLPMPMLPDMSVSKSIRRYWNQPYFQLITRVPWLEKFCRALDDAQPQLAQRHLFDELWRLWSRLNQRYHFSFESIVLYLARWEILHRWSSQNADRGRERFDHLVDEILQETNNN</sequence>
<name>A0A5C6ED14_9BACT</name>
<keyword evidence="2" id="KW-1185">Reference proteome</keyword>
<dbReference type="InterPro" id="IPR024492">
    <property type="entry name" value="DUF2764"/>
</dbReference>
<dbReference type="Proteomes" id="UP000315471">
    <property type="component" value="Unassembled WGS sequence"/>
</dbReference>
<evidence type="ECO:0000313" key="2">
    <source>
        <dbReference type="Proteomes" id="UP000315471"/>
    </source>
</evidence>
<protein>
    <recommendedName>
        <fullName evidence="3">DUF2764 family protein</fullName>
    </recommendedName>
</protein>
<dbReference type="AlphaFoldDB" id="A0A5C6ED14"/>
<dbReference type="Pfam" id="PF10962">
    <property type="entry name" value="DUF2764"/>
    <property type="match status" value="1"/>
</dbReference>